<organism evidence="2 3">
    <name type="scientific">Streptomyces orinoci</name>
    <name type="common">Streptoverticillium orinoci</name>
    <dbReference type="NCBI Taxonomy" id="67339"/>
    <lineage>
        <taxon>Bacteria</taxon>
        <taxon>Bacillati</taxon>
        <taxon>Actinomycetota</taxon>
        <taxon>Actinomycetes</taxon>
        <taxon>Kitasatosporales</taxon>
        <taxon>Streptomycetaceae</taxon>
        <taxon>Streptomyces</taxon>
    </lineage>
</organism>
<sequence>MERVLARADGGCRRRAVNVRMMVLAGVVTLAVALPLAAATAGPAGLSGRVKTGPGKRQDAARARQRAAVASSAGSAPRAQLGDGARQAPRDGAQCGPELDSGQGLQAQTCVLADGPDTWARTYYRNGTGGPLSAVLSLMAPGGQTLQVRCPMPAAQAPDVCETPPSATPRGHGAYAAVAEIADGQGNLLLRSGSNSPEPDED</sequence>
<feature type="compositionally biased region" description="Low complexity" evidence="1">
    <location>
        <begin position="66"/>
        <end position="79"/>
    </location>
</feature>
<accession>A0ABV3K1R2</accession>
<dbReference type="Proteomes" id="UP001552594">
    <property type="component" value="Unassembled WGS sequence"/>
</dbReference>
<evidence type="ECO:0000313" key="3">
    <source>
        <dbReference type="Proteomes" id="UP001552594"/>
    </source>
</evidence>
<protein>
    <submittedName>
        <fullName evidence="2">Uncharacterized protein</fullName>
    </submittedName>
</protein>
<feature type="region of interest" description="Disordered" evidence="1">
    <location>
        <begin position="43"/>
        <end position="101"/>
    </location>
</feature>
<name>A0ABV3K1R2_STRON</name>
<dbReference type="RefSeq" id="WP_241561374.1">
    <property type="nucleotide sequence ID" value="NZ_JBFAUK010000018.1"/>
</dbReference>
<evidence type="ECO:0000313" key="2">
    <source>
        <dbReference type="EMBL" id="MEV5509101.1"/>
    </source>
</evidence>
<evidence type="ECO:0000256" key="1">
    <source>
        <dbReference type="SAM" id="MobiDB-lite"/>
    </source>
</evidence>
<reference evidence="2 3" key="1">
    <citation type="submission" date="2024-06" db="EMBL/GenBank/DDBJ databases">
        <title>The Natural Products Discovery Center: Release of the First 8490 Sequenced Strains for Exploring Actinobacteria Biosynthetic Diversity.</title>
        <authorList>
            <person name="Kalkreuter E."/>
            <person name="Kautsar S.A."/>
            <person name="Yang D."/>
            <person name="Bader C.D."/>
            <person name="Teijaro C.N."/>
            <person name="Fluegel L."/>
            <person name="Davis C.M."/>
            <person name="Simpson J.R."/>
            <person name="Lauterbach L."/>
            <person name="Steele A.D."/>
            <person name="Gui C."/>
            <person name="Meng S."/>
            <person name="Li G."/>
            <person name="Viehrig K."/>
            <person name="Ye F."/>
            <person name="Su P."/>
            <person name="Kiefer A.F."/>
            <person name="Nichols A."/>
            <person name="Cepeda A.J."/>
            <person name="Yan W."/>
            <person name="Fan B."/>
            <person name="Jiang Y."/>
            <person name="Adhikari A."/>
            <person name="Zheng C.-J."/>
            <person name="Schuster L."/>
            <person name="Cowan T.M."/>
            <person name="Smanski M.J."/>
            <person name="Chevrette M.G."/>
            <person name="De Carvalho L.P.S."/>
            <person name="Shen B."/>
        </authorList>
    </citation>
    <scope>NUCLEOTIDE SEQUENCE [LARGE SCALE GENOMIC DNA]</scope>
    <source>
        <strain evidence="2 3">NPDC052347</strain>
    </source>
</reference>
<keyword evidence="3" id="KW-1185">Reference proteome</keyword>
<proteinExistence type="predicted"/>
<gene>
    <name evidence="2" type="ORF">AB0L16_22165</name>
</gene>
<comment type="caution">
    <text evidence="2">The sequence shown here is derived from an EMBL/GenBank/DDBJ whole genome shotgun (WGS) entry which is preliminary data.</text>
</comment>
<dbReference type="EMBL" id="JBFAUK010000018">
    <property type="protein sequence ID" value="MEV5509101.1"/>
    <property type="molecule type" value="Genomic_DNA"/>
</dbReference>